<dbReference type="Proteomes" id="UP001233673">
    <property type="component" value="Unassembled WGS sequence"/>
</dbReference>
<dbReference type="InterPro" id="IPR039420">
    <property type="entry name" value="WalR-like"/>
</dbReference>
<dbReference type="InterPro" id="IPR001789">
    <property type="entry name" value="Sig_transdc_resp-reg_receiver"/>
</dbReference>
<dbReference type="RefSeq" id="WP_305998351.1">
    <property type="nucleotide sequence ID" value="NZ_JASNFN010000002.1"/>
</dbReference>
<dbReference type="PANTHER" id="PTHR43214">
    <property type="entry name" value="TWO-COMPONENT RESPONSE REGULATOR"/>
    <property type="match status" value="1"/>
</dbReference>
<proteinExistence type="predicted"/>
<dbReference type="PROSITE" id="PS50110">
    <property type="entry name" value="RESPONSE_REGULATORY"/>
    <property type="match status" value="1"/>
</dbReference>
<keyword evidence="7" id="KW-1185">Reference proteome</keyword>
<dbReference type="Pfam" id="PF00072">
    <property type="entry name" value="Response_reg"/>
    <property type="match status" value="1"/>
</dbReference>
<sequence>MSGRIGIVLVDDHPMFRRGLRGLLESVADTEVLGEAGTGEDAVRLATVHRPDVVLMDLNLPGMSGAEATQRVLRASPATAVLVITMVEDDDAIITALDAGARGYVLKGAGQEELLAAVRAVHHGSAVFGRSLAPRLLARLSQVREAAPTSAPGLSDRENEVLRLMAEGLDNAGIARRLGVSVKTVQNHVSRLLTKLDARNRVDAVLRFRGGA</sequence>
<evidence type="ECO:0000313" key="7">
    <source>
        <dbReference type="Proteomes" id="UP001233673"/>
    </source>
</evidence>
<evidence type="ECO:0000259" key="5">
    <source>
        <dbReference type="PROSITE" id="PS50110"/>
    </source>
</evidence>
<dbReference type="CDD" id="cd17535">
    <property type="entry name" value="REC_NarL-like"/>
    <property type="match status" value="1"/>
</dbReference>
<evidence type="ECO:0000313" key="6">
    <source>
        <dbReference type="EMBL" id="MDP5181634.1"/>
    </source>
</evidence>
<organism evidence="6 7">
    <name type="scientific">Blastococcus carthaginiensis</name>
    <dbReference type="NCBI Taxonomy" id="3050034"/>
    <lineage>
        <taxon>Bacteria</taxon>
        <taxon>Bacillati</taxon>
        <taxon>Actinomycetota</taxon>
        <taxon>Actinomycetes</taxon>
        <taxon>Geodermatophilales</taxon>
        <taxon>Geodermatophilaceae</taxon>
        <taxon>Blastococcus</taxon>
    </lineage>
</organism>
<dbReference type="Pfam" id="PF00196">
    <property type="entry name" value="GerE"/>
    <property type="match status" value="1"/>
</dbReference>
<reference evidence="7" key="1">
    <citation type="submission" date="2023-05" db="EMBL/GenBank/DDBJ databases">
        <title>Draft genome of Pseudofrankia sp. BMG5.37.</title>
        <authorList>
            <person name="Gtari M."/>
            <person name="Ghodhbane F."/>
            <person name="Sbissi I."/>
        </authorList>
    </citation>
    <scope>NUCLEOTIDE SEQUENCE [LARGE SCALE GENOMIC DNA]</scope>
    <source>
        <strain evidence="7">BMG 814</strain>
    </source>
</reference>
<feature type="domain" description="HTH luxR-type" evidence="4">
    <location>
        <begin position="147"/>
        <end position="212"/>
    </location>
</feature>
<evidence type="ECO:0000259" key="4">
    <source>
        <dbReference type="PROSITE" id="PS50043"/>
    </source>
</evidence>
<dbReference type="SMART" id="SM00421">
    <property type="entry name" value="HTH_LUXR"/>
    <property type="match status" value="1"/>
</dbReference>
<dbReference type="PROSITE" id="PS00622">
    <property type="entry name" value="HTH_LUXR_1"/>
    <property type="match status" value="1"/>
</dbReference>
<dbReference type="InterPro" id="IPR000792">
    <property type="entry name" value="Tscrpt_reg_LuxR_C"/>
</dbReference>
<feature type="modified residue" description="4-aspartylphosphate" evidence="3">
    <location>
        <position position="57"/>
    </location>
</feature>
<protein>
    <submittedName>
        <fullName evidence="6">Response regulator transcription factor</fullName>
    </submittedName>
</protein>
<accession>A0ABT9I7U6</accession>
<dbReference type="PROSITE" id="PS50043">
    <property type="entry name" value="HTH_LUXR_2"/>
    <property type="match status" value="1"/>
</dbReference>
<dbReference type="SUPFAM" id="SSF52172">
    <property type="entry name" value="CheY-like"/>
    <property type="match status" value="1"/>
</dbReference>
<keyword evidence="1 3" id="KW-0597">Phosphoprotein</keyword>
<dbReference type="InterPro" id="IPR011006">
    <property type="entry name" value="CheY-like_superfamily"/>
</dbReference>
<dbReference type="SMART" id="SM00448">
    <property type="entry name" value="REC"/>
    <property type="match status" value="1"/>
</dbReference>
<evidence type="ECO:0000256" key="3">
    <source>
        <dbReference type="PROSITE-ProRule" id="PRU00169"/>
    </source>
</evidence>
<evidence type="ECO:0000256" key="1">
    <source>
        <dbReference type="ARBA" id="ARBA00022553"/>
    </source>
</evidence>
<evidence type="ECO:0000256" key="2">
    <source>
        <dbReference type="ARBA" id="ARBA00023125"/>
    </source>
</evidence>
<dbReference type="SUPFAM" id="SSF46894">
    <property type="entry name" value="C-terminal effector domain of the bipartite response regulators"/>
    <property type="match status" value="1"/>
</dbReference>
<dbReference type="CDD" id="cd06170">
    <property type="entry name" value="LuxR_C_like"/>
    <property type="match status" value="1"/>
</dbReference>
<dbReference type="Gene3D" id="3.40.50.2300">
    <property type="match status" value="1"/>
</dbReference>
<keyword evidence="2" id="KW-0238">DNA-binding</keyword>
<dbReference type="InterPro" id="IPR058245">
    <property type="entry name" value="NreC/VraR/RcsB-like_REC"/>
</dbReference>
<dbReference type="PRINTS" id="PR00038">
    <property type="entry name" value="HTHLUXR"/>
</dbReference>
<feature type="domain" description="Response regulatory" evidence="5">
    <location>
        <begin position="6"/>
        <end position="122"/>
    </location>
</feature>
<comment type="caution">
    <text evidence="6">The sequence shown here is derived from an EMBL/GenBank/DDBJ whole genome shotgun (WGS) entry which is preliminary data.</text>
</comment>
<gene>
    <name evidence="6" type="ORF">QOZ88_03210</name>
</gene>
<name>A0ABT9I7U6_9ACTN</name>
<dbReference type="EMBL" id="JASNFN010000002">
    <property type="protein sequence ID" value="MDP5181634.1"/>
    <property type="molecule type" value="Genomic_DNA"/>
</dbReference>
<dbReference type="InterPro" id="IPR016032">
    <property type="entry name" value="Sig_transdc_resp-reg_C-effctor"/>
</dbReference>